<reference evidence="6" key="1">
    <citation type="journal article" date="2019" name="Int. J. Syst. Evol. Microbiol.">
        <title>The Global Catalogue of Microorganisms (GCM) 10K type strain sequencing project: providing services to taxonomists for standard genome sequencing and annotation.</title>
        <authorList>
            <consortium name="The Broad Institute Genomics Platform"/>
            <consortium name="The Broad Institute Genome Sequencing Center for Infectious Disease"/>
            <person name="Wu L."/>
            <person name="Ma J."/>
        </authorList>
    </citation>
    <scope>NUCLEOTIDE SEQUENCE [LARGE SCALE GENOMIC DNA]</scope>
    <source>
        <strain evidence="6">CCUG 58938</strain>
    </source>
</reference>
<dbReference type="PANTHER" id="PTHR10587">
    <property type="entry name" value="GLYCOSYL TRANSFERASE-RELATED"/>
    <property type="match status" value="1"/>
</dbReference>
<evidence type="ECO:0000256" key="2">
    <source>
        <dbReference type="ARBA" id="ARBA00022801"/>
    </source>
</evidence>
<evidence type="ECO:0000256" key="1">
    <source>
        <dbReference type="ARBA" id="ARBA00022723"/>
    </source>
</evidence>
<organism evidence="5 6">
    <name type="scientific">Ohtaekwangia kribbensis</name>
    <dbReference type="NCBI Taxonomy" id="688913"/>
    <lineage>
        <taxon>Bacteria</taxon>
        <taxon>Pseudomonadati</taxon>
        <taxon>Bacteroidota</taxon>
        <taxon>Cytophagia</taxon>
        <taxon>Cytophagales</taxon>
        <taxon>Fulvivirgaceae</taxon>
        <taxon>Ohtaekwangia</taxon>
    </lineage>
</organism>
<feature type="signal peptide" evidence="3">
    <location>
        <begin position="1"/>
        <end position="20"/>
    </location>
</feature>
<dbReference type="InterPro" id="IPR011330">
    <property type="entry name" value="Glyco_hydro/deAcase_b/a-brl"/>
</dbReference>
<dbReference type="InterPro" id="IPR002509">
    <property type="entry name" value="NODB_dom"/>
</dbReference>
<keyword evidence="3" id="KW-0732">Signal</keyword>
<comment type="caution">
    <text evidence="5">The sequence shown here is derived from an EMBL/GenBank/DDBJ whole genome shotgun (WGS) entry which is preliminary data.</text>
</comment>
<feature type="domain" description="NodB homology" evidence="4">
    <location>
        <begin position="21"/>
        <end position="139"/>
    </location>
</feature>
<accession>A0ABW3K3P2</accession>
<dbReference type="EMBL" id="JBHTKA010000003">
    <property type="protein sequence ID" value="MFD1000080.1"/>
    <property type="molecule type" value="Genomic_DNA"/>
</dbReference>
<gene>
    <name evidence="5" type="ORF">ACFQ21_12225</name>
</gene>
<evidence type="ECO:0000256" key="3">
    <source>
        <dbReference type="SAM" id="SignalP"/>
    </source>
</evidence>
<dbReference type="Pfam" id="PF01522">
    <property type="entry name" value="Polysacc_deac_1"/>
    <property type="match status" value="1"/>
</dbReference>
<keyword evidence="6" id="KW-1185">Reference proteome</keyword>
<name>A0ABW3K3P2_9BACT</name>
<evidence type="ECO:0000313" key="5">
    <source>
        <dbReference type="EMBL" id="MFD1000080.1"/>
    </source>
</evidence>
<dbReference type="SUPFAM" id="SSF88713">
    <property type="entry name" value="Glycoside hydrolase/deacetylase"/>
    <property type="match status" value="1"/>
</dbReference>
<sequence length="303" mass="35040">MRSLNFVFLILITSISYSYAQPTISFTFDDGNTNDMPGYTFEQWNGKILQHLDDAGLKAIFFVMGSNKTDAKGKQLLMSWSERGHKIGNHTFSHKNYGSSQITFETFKRELLITDSIIKPYSNYIRMFRFPYLKEGNTKEKIESFRVFLKEQGYSNGHVTIDASDWYVDSRLIKRLRQDPKANIEAFKQFYLAHIYERALYYEDLAYKLTGRHIKHTLLLHHNLVSALFLGDLIKMFRAKGWTTLNAADAYTDAVYRSTPSTVPAGESLIWSLAKENGSYESILRYPAEDSRYEEDKMNALGL</sequence>
<feature type="chain" id="PRO_5047541146" evidence="3">
    <location>
        <begin position="21"/>
        <end position="303"/>
    </location>
</feature>
<dbReference type="InterPro" id="IPR050248">
    <property type="entry name" value="Polysacc_deacetylase_ArnD"/>
</dbReference>
<proteinExistence type="predicted"/>
<dbReference type="Proteomes" id="UP001597112">
    <property type="component" value="Unassembled WGS sequence"/>
</dbReference>
<keyword evidence="1" id="KW-0479">Metal-binding</keyword>
<evidence type="ECO:0000259" key="4">
    <source>
        <dbReference type="Pfam" id="PF01522"/>
    </source>
</evidence>
<dbReference type="Gene3D" id="3.20.20.370">
    <property type="entry name" value="Glycoside hydrolase/deacetylase"/>
    <property type="match status" value="1"/>
</dbReference>
<evidence type="ECO:0000313" key="6">
    <source>
        <dbReference type="Proteomes" id="UP001597112"/>
    </source>
</evidence>
<keyword evidence="2" id="KW-0378">Hydrolase</keyword>
<dbReference type="PANTHER" id="PTHR10587:SF133">
    <property type="entry name" value="CHITIN DEACETYLASE 1-RELATED"/>
    <property type="match status" value="1"/>
</dbReference>
<dbReference type="RefSeq" id="WP_377579379.1">
    <property type="nucleotide sequence ID" value="NZ_JBHTKA010000003.1"/>
</dbReference>
<protein>
    <submittedName>
        <fullName evidence="5">Polysaccharide deacetylase family protein</fullName>
    </submittedName>
</protein>